<dbReference type="Proteomes" id="UP000195573">
    <property type="component" value="Chromosome"/>
</dbReference>
<dbReference type="SUPFAM" id="SSF55729">
    <property type="entry name" value="Acyl-CoA N-acyltransferases (Nat)"/>
    <property type="match status" value="1"/>
</dbReference>
<organism evidence="3 4">
    <name type="scientific">Sutcliffiella horikoshii</name>
    <dbReference type="NCBI Taxonomy" id="79883"/>
    <lineage>
        <taxon>Bacteria</taxon>
        <taxon>Bacillati</taxon>
        <taxon>Bacillota</taxon>
        <taxon>Bacilli</taxon>
        <taxon>Bacillales</taxon>
        <taxon>Bacillaceae</taxon>
        <taxon>Sutcliffiella</taxon>
    </lineage>
</organism>
<evidence type="ECO:0000313" key="4">
    <source>
        <dbReference type="Proteomes" id="UP000195573"/>
    </source>
</evidence>
<dbReference type="InterPro" id="IPR000182">
    <property type="entry name" value="GNAT_dom"/>
</dbReference>
<keyword evidence="4" id="KW-1185">Reference proteome</keyword>
<dbReference type="PROSITE" id="PS51186">
    <property type="entry name" value="GNAT"/>
    <property type="match status" value="1"/>
</dbReference>
<feature type="domain" description="N-acetyltransferase" evidence="2">
    <location>
        <begin position="4"/>
        <end position="154"/>
    </location>
</feature>
<gene>
    <name evidence="3" type="ORF">B4U37_02740</name>
</gene>
<reference evidence="3 4" key="1">
    <citation type="submission" date="2017-04" db="EMBL/GenBank/DDBJ databases">
        <title>Complete Genome Sequence of the Bacillus horikoshii 20a strain from Cuatro Cienegas, Coahuila, Mexico.</title>
        <authorList>
            <person name="Zarza E."/>
            <person name="Alcaraz L.D."/>
            <person name="Aguilar-Salinas B."/>
            <person name="Islas A."/>
            <person name="Olmedo-Alvarez G."/>
        </authorList>
    </citation>
    <scope>NUCLEOTIDE SEQUENCE [LARGE SCALE GENOMIC DNA]</scope>
    <source>
        <strain evidence="3 4">20a</strain>
    </source>
</reference>
<dbReference type="CDD" id="cd04301">
    <property type="entry name" value="NAT_SF"/>
    <property type="match status" value="1"/>
</dbReference>
<dbReference type="InterPro" id="IPR050769">
    <property type="entry name" value="NAT_camello-type"/>
</dbReference>
<dbReference type="EMBL" id="CP020880">
    <property type="protein sequence ID" value="ART75026.1"/>
    <property type="molecule type" value="Genomic_DNA"/>
</dbReference>
<dbReference type="GeneID" id="96737352"/>
<accession>A0ABN4ZH13</accession>
<protein>
    <submittedName>
        <fullName evidence="3">GNAT family N-acetyltransferase</fullName>
    </submittedName>
</protein>
<dbReference type="RefSeq" id="WP_088016962.1">
    <property type="nucleotide sequence ID" value="NZ_CP020880.1"/>
</dbReference>
<dbReference type="Gene3D" id="3.40.630.30">
    <property type="match status" value="1"/>
</dbReference>
<evidence type="ECO:0000256" key="1">
    <source>
        <dbReference type="ARBA" id="ARBA00022679"/>
    </source>
</evidence>
<dbReference type="PANTHER" id="PTHR13947">
    <property type="entry name" value="GNAT FAMILY N-ACETYLTRANSFERASE"/>
    <property type="match status" value="1"/>
</dbReference>
<sequence>MGETRVRLELVESSGRLKYLPYLIMADESETVVKEYIAEGQMFVIILGGGMVGGVALFVEELADVVELKNIALDPQFRGLGLGKQVIDLSFEIFREQGFRKMMVGTANSSIANLAFYQKAGFRMAEIRKDFFLKYPEPIFEDGIQAVDMVVFERVLQ</sequence>
<dbReference type="Pfam" id="PF00583">
    <property type="entry name" value="Acetyltransf_1"/>
    <property type="match status" value="1"/>
</dbReference>
<dbReference type="InterPro" id="IPR016181">
    <property type="entry name" value="Acyl_CoA_acyltransferase"/>
</dbReference>
<evidence type="ECO:0000259" key="2">
    <source>
        <dbReference type="PROSITE" id="PS51186"/>
    </source>
</evidence>
<name>A0ABN4ZH13_9BACI</name>
<keyword evidence="1" id="KW-0808">Transferase</keyword>
<dbReference type="PANTHER" id="PTHR13947:SF37">
    <property type="entry name" value="LD18367P"/>
    <property type="match status" value="1"/>
</dbReference>
<evidence type="ECO:0000313" key="3">
    <source>
        <dbReference type="EMBL" id="ART75026.1"/>
    </source>
</evidence>
<proteinExistence type="predicted"/>